<dbReference type="CDD" id="cd06171">
    <property type="entry name" value="Sigma70_r4"/>
    <property type="match status" value="1"/>
</dbReference>
<dbReference type="PROSITE" id="PS01063">
    <property type="entry name" value="SIGMA70_ECF"/>
    <property type="match status" value="1"/>
</dbReference>
<keyword evidence="10" id="KW-1185">Reference proteome</keyword>
<dbReference type="InterPro" id="IPR039425">
    <property type="entry name" value="RNA_pol_sigma-70-like"/>
</dbReference>
<dbReference type="Gene3D" id="1.10.10.10">
    <property type="entry name" value="Winged helix-like DNA-binding domain superfamily/Winged helix DNA-binding domain"/>
    <property type="match status" value="1"/>
</dbReference>
<evidence type="ECO:0000256" key="6">
    <source>
        <dbReference type="RuleBase" id="RU000716"/>
    </source>
</evidence>
<dbReference type="GO" id="GO:0003677">
    <property type="term" value="F:DNA binding"/>
    <property type="evidence" value="ECO:0007669"/>
    <property type="project" value="UniProtKB-KW"/>
</dbReference>
<evidence type="ECO:0000256" key="5">
    <source>
        <dbReference type="ARBA" id="ARBA00023163"/>
    </source>
</evidence>
<keyword evidence="3 6" id="KW-0731">Sigma factor</keyword>
<dbReference type="InterPro" id="IPR000838">
    <property type="entry name" value="RNA_pol_sigma70_ECF_CS"/>
</dbReference>
<dbReference type="InterPro" id="IPR013325">
    <property type="entry name" value="RNA_pol_sigma_r2"/>
</dbReference>
<dbReference type="InterPro" id="IPR013324">
    <property type="entry name" value="RNA_pol_sigma_r3/r4-like"/>
</dbReference>
<evidence type="ECO:0000259" key="7">
    <source>
        <dbReference type="Pfam" id="PF04542"/>
    </source>
</evidence>
<evidence type="ECO:0000313" key="10">
    <source>
        <dbReference type="Proteomes" id="UP000264541"/>
    </source>
</evidence>
<dbReference type="EMBL" id="QVTE01000017">
    <property type="protein sequence ID" value="RFU70171.1"/>
    <property type="molecule type" value="Genomic_DNA"/>
</dbReference>
<comment type="similarity">
    <text evidence="1 6">Belongs to the sigma-70 factor family. ECF subfamily.</text>
</comment>
<evidence type="ECO:0000313" key="9">
    <source>
        <dbReference type="EMBL" id="RFU70171.1"/>
    </source>
</evidence>
<dbReference type="SUPFAM" id="SSF88659">
    <property type="entry name" value="Sigma3 and sigma4 domains of RNA polymerase sigma factors"/>
    <property type="match status" value="1"/>
</dbReference>
<proteinExistence type="inferred from homology"/>
<gene>
    <name evidence="9" type="ORF">D0469_08290</name>
</gene>
<reference evidence="9 10" key="1">
    <citation type="submission" date="2018-08" db="EMBL/GenBank/DDBJ databases">
        <title>Bacillus chawlae sp. nov., Bacillus glennii sp. nov., and Bacillus saganii sp. nov. Isolated from the Vehicle Assembly Building at Kennedy Space Center where the Viking Spacecraft were Assembled.</title>
        <authorList>
            <person name="Seuylemezian A."/>
            <person name="Vaishampayan P."/>
        </authorList>
    </citation>
    <scope>NUCLEOTIDE SEQUENCE [LARGE SCALE GENOMIC DNA]</scope>
    <source>
        <strain evidence="9 10">V47-23a</strain>
    </source>
</reference>
<evidence type="ECO:0000256" key="2">
    <source>
        <dbReference type="ARBA" id="ARBA00023015"/>
    </source>
</evidence>
<evidence type="ECO:0000256" key="1">
    <source>
        <dbReference type="ARBA" id="ARBA00010641"/>
    </source>
</evidence>
<dbReference type="NCBIfam" id="TIGR02937">
    <property type="entry name" value="sigma70-ECF"/>
    <property type="match status" value="1"/>
</dbReference>
<dbReference type="InterPro" id="IPR036388">
    <property type="entry name" value="WH-like_DNA-bd_sf"/>
</dbReference>
<keyword evidence="4 6" id="KW-0238">DNA-binding</keyword>
<dbReference type="InterPro" id="IPR007627">
    <property type="entry name" value="RNA_pol_sigma70_r2"/>
</dbReference>
<dbReference type="GO" id="GO:0016987">
    <property type="term" value="F:sigma factor activity"/>
    <property type="evidence" value="ECO:0007669"/>
    <property type="project" value="UniProtKB-KW"/>
</dbReference>
<feature type="domain" description="RNA polymerase sigma-70 region 2" evidence="7">
    <location>
        <begin position="21"/>
        <end position="86"/>
    </location>
</feature>
<dbReference type="Proteomes" id="UP000264541">
    <property type="component" value="Unassembled WGS sequence"/>
</dbReference>
<dbReference type="InterPro" id="IPR013249">
    <property type="entry name" value="RNA_pol_sigma70_r4_t2"/>
</dbReference>
<dbReference type="RefSeq" id="WP_117326253.1">
    <property type="nucleotide sequence ID" value="NZ_QVTE01000017.1"/>
</dbReference>
<keyword evidence="5 6" id="KW-0804">Transcription</keyword>
<dbReference type="PANTHER" id="PTHR43133">
    <property type="entry name" value="RNA POLYMERASE ECF-TYPE SIGMA FACTO"/>
    <property type="match status" value="1"/>
</dbReference>
<dbReference type="GO" id="GO:0006352">
    <property type="term" value="P:DNA-templated transcription initiation"/>
    <property type="evidence" value="ECO:0007669"/>
    <property type="project" value="InterPro"/>
</dbReference>
<dbReference type="Pfam" id="PF04542">
    <property type="entry name" value="Sigma70_r2"/>
    <property type="match status" value="1"/>
</dbReference>
<dbReference type="InterPro" id="IPR014284">
    <property type="entry name" value="RNA_pol_sigma-70_dom"/>
</dbReference>
<accession>A0A372LR08</accession>
<dbReference type="PANTHER" id="PTHR43133:SF51">
    <property type="entry name" value="RNA POLYMERASE SIGMA FACTOR"/>
    <property type="match status" value="1"/>
</dbReference>
<protein>
    <recommendedName>
        <fullName evidence="6">RNA polymerase sigma factor</fullName>
    </recommendedName>
</protein>
<dbReference type="SUPFAM" id="SSF88946">
    <property type="entry name" value="Sigma2 domain of RNA polymerase sigma factors"/>
    <property type="match status" value="1"/>
</dbReference>
<dbReference type="AlphaFoldDB" id="A0A372LR08"/>
<dbReference type="OrthoDB" id="9784984at2"/>
<sequence length="189" mass="22562">MNEEELIRRAQAGDKQALSDLIAMYYPAVERFAYQMGNTADEVQDITQEVFIKVFRFIHQFSHAKFSTWLYKITLNTSKDYSRKKSSYLKKLLRLQKERPSEVLNSEQFTLKGEEEKCLHECIQQLDDKYKIPIILFYFHDKKYEEIAEILGLNLSTVKVRILRAKEALKKRLQQYGEKEGEQKWMTKY</sequence>
<organism evidence="9 10">
    <name type="scientific">Peribacillus saganii</name>
    <dbReference type="NCBI Taxonomy" id="2303992"/>
    <lineage>
        <taxon>Bacteria</taxon>
        <taxon>Bacillati</taxon>
        <taxon>Bacillota</taxon>
        <taxon>Bacilli</taxon>
        <taxon>Bacillales</taxon>
        <taxon>Bacillaceae</taxon>
        <taxon>Peribacillus</taxon>
    </lineage>
</organism>
<dbReference type="GO" id="GO:0006950">
    <property type="term" value="P:response to stress"/>
    <property type="evidence" value="ECO:0007669"/>
    <property type="project" value="UniProtKB-ARBA"/>
</dbReference>
<comment type="caution">
    <text evidence="9">The sequence shown here is derived from an EMBL/GenBank/DDBJ whole genome shotgun (WGS) entry which is preliminary data.</text>
</comment>
<keyword evidence="2 6" id="KW-0805">Transcription regulation</keyword>
<evidence type="ECO:0000259" key="8">
    <source>
        <dbReference type="Pfam" id="PF08281"/>
    </source>
</evidence>
<name>A0A372LR08_9BACI</name>
<dbReference type="Gene3D" id="1.10.1740.10">
    <property type="match status" value="1"/>
</dbReference>
<dbReference type="Pfam" id="PF08281">
    <property type="entry name" value="Sigma70_r4_2"/>
    <property type="match status" value="1"/>
</dbReference>
<evidence type="ECO:0000256" key="4">
    <source>
        <dbReference type="ARBA" id="ARBA00023125"/>
    </source>
</evidence>
<evidence type="ECO:0000256" key="3">
    <source>
        <dbReference type="ARBA" id="ARBA00023082"/>
    </source>
</evidence>
<feature type="domain" description="RNA polymerase sigma factor 70 region 4 type 2" evidence="8">
    <location>
        <begin position="117"/>
        <end position="169"/>
    </location>
</feature>